<protein>
    <submittedName>
        <fullName evidence="2">UGT80A2 protein</fullName>
    </submittedName>
</protein>
<dbReference type="InterPro" id="IPR010610">
    <property type="entry name" value="EryCIII-like_C"/>
</dbReference>
<evidence type="ECO:0000313" key="3">
    <source>
        <dbReference type="Proteomes" id="UP000604046"/>
    </source>
</evidence>
<gene>
    <name evidence="2" type="primary">UGT80A2</name>
    <name evidence="2" type="ORF">SNAT2548_LOCUS8523</name>
</gene>
<dbReference type="Pfam" id="PF06722">
    <property type="entry name" value="EryCIII-like_C"/>
    <property type="match status" value="1"/>
</dbReference>
<feature type="domain" description="Erythromycin biosynthesis protein CIII-like C-terminal" evidence="1">
    <location>
        <begin position="330"/>
        <end position="402"/>
    </location>
</feature>
<dbReference type="PANTHER" id="PTHR48050:SF13">
    <property type="entry name" value="STEROL 3-BETA-GLUCOSYLTRANSFERASE UGT80A2"/>
    <property type="match status" value="1"/>
</dbReference>
<comment type="caution">
    <text evidence="2">The sequence shown here is derived from an EMBL/GenBank/DDBJ whole genome shotgun (WGS) entry which is preliminary data.</text>
</comment>
<dbReference type="Gene3D" id="3.40.50.2000">
    <property type="entry name" value="Glycogen Phosphorylase B"/>
    <property type="match status" value="1"/>
</dbReference>
<dbReference type="InterPro" id="IPR050426">
    <property type="entry name" value="Glycosyltransferase_28"/>
</dbReference>
<reference evidence="2" key="1">
    <citation type="submission" date="2021-02" db="EMBL/GenBank/DDBJ databases">
        <authorList>
            <person name="Dougan E. K."/>
            <person name="Rhodes N."/>
            <person name="Thang M."/>
            <person name="Chan C."/>
        </authorList>
    </citation>
    <scope>NUCLEOTIDE SEQUENCE</scope>
</reference>
<organism evidence="2 3">
    <name type="scientific">Symbiodinium natans</name>
    <dbReference type="NCBI Taxonomy" id="878477"/>
    <lineage>
        <taxon>Eukaryota</taxon>
        <taxon>Sar</taxon>
        <taxon>Alveolata</taxon>
        <taxon>Dinophyceae</taxon>
        <taxon>Suessiales</taxon>
        <taxon>Symbiodiniaceae</taxon>
        <taxon>Symbiodinium</taxon>
    </lineage>
</organism>
<sequence length="418" mass="46425">MWHYLSSGLGWDAGCSAGPVVLAGDLREGLFRTPMRGWDINDKGGAVEWDPYKLLLPDLFPYLAVDDLLRWRVISQQTRSPKALLDHVAEMGRLDRSEAVTDVVNASMANIADNPGFGITTARGGDVELQKFFGCRLWCMVLAGASTTHFAEADVRCILRKNVRDLLWHCRADDSTVCRAAHRALQWYSCGGASLPVVQQLIAEDMLGLMEDLLSEPSSDSSLEKLVPCTCHLKNVVLSLSKLQRQQWASLLFRCLRREPDCWQELVQDLQMLWLHENDFMTLLCLRALQRTGLRGIFCAAWSDMSLDLVEGEPDAQALRACCENRALFMKYAPHGVLFPRCCAIVHHGGAGTPNASLRPGVPTVILPICFDQPEHAERINCRGLGVGPKTMFELQPSDVAECSIVETSARGELQMQS</sequence>
<dbReference type="Proteomes" id="UP000604046">
    <property type="component" value="Unassembled WGS sequence"/>
</dbReference>
<name>A0A812KBC5_9DINO</name>
<keyword evidence="3" id="KW-1185">Reference proteome</keyword>
<dbReference type="EMBL" id="CAJNDS010000635">
    <property type="protein sequence ID" value="CAE7224160.1"/>
    <property type="molecule type" value="Genomic_DNA"/>
</dbReference>
<proteinExistence type="predicted"/>
<dbReference type="OrthoDB" id="5835829at2759"/>
<evidence type="ECO:0000313" key="2">
    <source>
        <dbReference type="EMBL" id="CAE7224160.1"/>
    </source>
</evidence>
<evidence type="ECO:0000259" key="1">
    <source>
        <dbReference type="Pfam" id="PF06722"/>
    </source>
</evidence>
<accession>A0A812KBC5</accession>
<dbReference type="GO" id="GO:0016757">
    <property type="term" value="F:glycosyltransferase activity"/>
    <property type="evidence" value="ECO:0007669"/>
    <property type="project" value="UniProtKB-ARBA"/>
</dbReference>
<dbReference type="PANTHER" id="PTHR48050">
    <property type="entry name" value="STEROL 3-BETA-GLUCOSYLTRANSFERASE"/>
    <property type="match status" value="1"/>
</dbReference>
<dbReference type="AlphaFoldDB" id="A0A812KBC5"/>
<dbReference type="SUPFAM" id="SSF53756">
    <property type="entry name" value="UDP-Glycosyltransferase/glycogen phosphorylase"/>
    <property type="match status" value="1"/>
</dbReference>